<keyword evidence="3" id="KW-1185">Reference proteome</keyword>
<proteinExistence type="predicted"/>
<dbReference type="Proteomes" id="UP001194580">
    <property type="component" value="Unassembled WGS sequence"/>
</dbReference>
<gene>
    <name evidence="2" type="ORF">BGZ95_008015</name>
</gene>
<comment type="caution">
    <text evidence="2">The sequence shown here is derived from an EMBL/GenBank/DDBJ whole genome shotgun (WGS) entry which is preliminary data.</text>
</comment>
<evidence type="ECO:0000313" key="2">
    <source>
        <dbReference type="EMBL" id="KAG0248530.1"/>
    </source>
</evidence>
<accession>A0AAD4H1G8</accession>
<dbReference type="EMBL" id="JAAAIL010004045">
    <property type="protein sequence ID" value="KAG0248530.1"/>
    <property type="molecule type" value="Genomic_DNA"/>
</dbReference>
<feature type="region of interest" description="Disordered" evidence="1">
    <location>
        <begin position="24"/>
        <end position="68"/>
    </location>
</feature>
<feature type="compositionally biased region" description="Basic and acidic residues" evidence="1">
    <location>
        <begin position="24"/>
        <end position="52"/>
    </location>
</feature>
<organism evidence="2 3">
    <name type="scientific">Linnemannia exigua</name>
    <dbReference type="NCBI Taxonomy" id="604196"/>
    <lineage>
        <taxon>Eukaryota</taxon>
        <taxon>Fungi</taxon>
        <taxon>Fungi incertae sedis</taxon>
        <taxon>Mucoromycota</taxon>
        <taxon>Mortierellomycotina</taxon>
        <taxon>Mortierellomycetes</taxon>
        <taxon>Mortierellales</taxon>
        <taxon>Mortierellaceae</taxon>
        <taxon>Linnemannia</taxon>
    </lineage>
</organism>
<feature type="compositionally biased region" description="Polar residues" evidence="1">
    <location>
        <begin position="99"/>
        <end position="108"/>
    </location>
</feature>
<feature type="non-terminal residue" evidence="2">
    <location>
        <position position="1"/>
    </location>
</feature>
<reference evidence="2" key="1">
    <citation type="journal article" date="2020" name="Fungal Divers.">
        <title>Resolving the Mortierellaceae phylogeny through synthesis of multi-gene phylogenetics and phylogenomics.</title>
        <authorList>
            <person name="Vandepol N."/>
            <person name="Liber J."/>
            <person name="Desiro A."/>
            <person name="Na H."/>
            <person name="Kennedy M."/>
            <person name="Barry K."/>
            <person name="Grigoriev I.V."/>
            <person name="Miller A.N."/>
            <person name="O'Donnell K."/>
            <person name="Stajich J.E."/>
            <person name="Bonito G."/>
        </authorList>
    </citation>
    <scope>NUCLEOTIDE SEQUENCE</scope>
    <source>
        <strain evidence="2">NRRL 28262</strain>
    </source>
</reference>
<evidence type="ECO:0000256" key="1">
    <source>
        <dbReference type="SAM" id="MobiDB-lite"/>
    </source>
</evidence>
<protein>
    <submittedName>
        <fullName evidence="2">Uncharacterized protein</fullName>
    </submittedName>
</protein>
<evidence type="ECO:0000313" key="3">
    <source>
        <dbReference type="Proteomes" id="UP001194580"/>
    </source>
</evidence>
<name>A0AAD4H1G8_9FUNG</name>
<feature type="region of interest" description="Disordered" evidence="1">
    <location>
        <begin position="99"/>
        <end position="121"/>
    </location>
</feature>
<sequence length="209" mass="23457">ALVWGLESEIDLLRCAIANFVKWDDPPKNSKRTEDGKDQSNGKEISGSRDWDLMDDSDNLSDSSADLGSDLPSIEDALKSSKLHTKRLSTIIIPSTVNIPETPSTKTPAATRMPAMPTNTEPSLKCRIQEDYLNPTILKVYAHGSVLNTNHLRLADEWEPQVGDIFPYSEILIDFVKDWGWSRNVDIKVRSSNMINPEKGLHGRLREEI</sequence>
<dbReference type="AlphaFoldDB" id="A0AAD4H1G8"/>